<dbReference type="Gene3D" id="1.20.1070.10">
    <property type="entry name" value="Rhodopsin 7-helix transmembrane proteins"/>
    <property type="match status" value="1"/>
</dbReference>
<dbReference type="GO" id="GO:0016907">
    <property type="term" value="F:G protein-coupled acetylcholine receptor activity"/>
    <property type="evidence" value="ECO:0007669"/>
    <property type="project" value="TreeGrafter"/>
</dbReference>
<dbReference type="GO" id="GO:0007197">
    <property type="term" value="P:adenylate cyclase-inhibiting G protein-coupled acetylcholine receptor signaling pathway"/>
    <property type="evidence" value="ECO:0007669"/>
    <property type="project" value="TreeGrafter"/>
</dbReference>
<comment type="similarity">
    <text evidence="9">Belongs to the G-protein coupled receptor 1 family.</text>
</comment>
<keyword evidence="5 9" id="KW-0297">G-protein coupled receptor</keyword>
<evidence type="ECO:0000313" key="13">
    <source>
        <dbReference type="Proteomes" id="UP000228934"/>
    </source>
</evidence>
<dbReference type="OrthoDB" id="10071887at2759"/>
<feature type="transmembrane region" description="Helical" evidence="10">
    <location>
        <begin position="270"/>
        <end position="293"/>
    </location>
</feature>
<reference evidence="13" key="1">
    <citation type="journal article" date="2017" name="Nat. Commun.">
        <title>The North American bullfrog draft genome provides insight into hormonal regulation of long noncoding RNA.</title>
        <authorList>
            <person name="Hammond S.A."/>
            <person name="Warren R.L."/>
            <person name="Vandervalk B.P."/>
            <person name="Kucuk E."/>
            <person name="Khan H."/>
            <person name="Gibb E.A."/>
            <person name="Pandoh P."/>
            <person name="Kirk H."/>
            <person name="Zhao Y."/>
            <person name="Jones M."/>
            <person name="Mungall A.J."/>
            <person name="Coope R."/>
            <person name="Pleasance S."/>
            <person name="Moore R.A."/>
            <person name="Holt R.A."/>
            <person name="Round J.M."/>
            <person name="Ohora S."/>
            <person name="Walle B.V."/>
            <person name="Veldhoen N."/>
            <person name="Helbing C.C."/>
            <person name="Birol I."/>
        </authorList>
    </citation>
    <scope>NUCLEOTIDE SEQUENCE [LARGE SCALE GENOMIC DNA]</scope>
</reference>
<evidence type="ECO:0000256" key="4">
    <source>
        <dbReference type="ARBA" id="ARBA00022989"/>
    </source>
</evidence>
<sequence>MLTGKWMLGKHLCKLWLVADYTMCTASALNVTLISYDRFISVTKAVSIHCLSSFIHMDIKMKVLYRSSQKNHSEAFLKIAVVWIMSFLLYSPSILVGNADNIENVCRMGFLDIWYFNLITSVFDVFLPLISISFFNLSIYWNIIKRKMKKRHSAIPLSTGEKSSVKPFIIATNQVLASVDGVKDISTQRWKREEKTFRLGVACKRTSSLQADQICRMPSNYNICVIKLSRDKNVAKSLAVLVLVFAVCWMPYSLVVIISTACPNDCVASYWYYVTVWMLYLNSAVNPILYPLCHKSFRKAFSLLWQLCLKLLNV</sequence>
<dbReference type="PANTHER" id="PTHR24247">
    <property type="entry name" value="5-HYDROXYTRYPTAMINE RECEPTOR"/>
    <property type="match status" value="1"/>
</dbReference>
<accession>A0A2G9RA72</accession>
<dbReference type="PROSITE" id="PS50262">
    <property type="entry name" value="G_PROTEIN_RECEP_F1_2"/>
    <property type="match status" value="1"/>
</dbReference>
<organism evidence="12 13">
    <name type="scientific">Aquarana catesbeiana</name>
    <name type="common">American bullfrog</name>
    <name type="synonym">Rana catesbeiana</name>
    <dbReference type="NCBI Taxonomy" id="8400"/>
    <lineage>
        <taxon>Eukaryota</taxon>
        <taxon>Metazoa</taxon>
        <taxon>Chordata</taxon>
        <taxon>Craniata</taxon>
        <taxon>Vertebrata</taxon>
        <taxon>Euteleostomi</taxon>
        <taxon>Amphibia</taxon>
        <taxon>Batrachia</taxon>
        <taxon>Anura</taxon>
        <taxon>Neobatrachia</taxon>
        <taxon>Ranoidea</taxon>
        <taxon>Ranidae</taxon>
        <taxon>Aquarana</taxon>
    </lineage>
</organism>
<feature type="transmembrane region" description="Helical" evidence="10">
    <location>
        <begin position="238"/>
        <end position="258"/>
    </location>
</feature>
<name>A0A2G9RA72_AQUCT</name>
<gene>
    <name evidence="12" type="ORF">AB205_0030550</name>
</gene>
<keyword evidence="4 10" id="KW-1133">Transmembrane helix</keyword>
<dbReference type="Pfam" id="PF00001">
    <property type="entry name" value="7tm_1"/>
    <property type="match status" value="2"/>
</dbReference>
<dbReference type="InterPro" id="IPR000276">
    <property type="entry name" value="GPCR_Rhodpsn"/>
</dbReference>
<feature type="domain" description="G-protein coupled receptors family 1 profile" evidence="11">
    <location>
        <begin position="1"/>
        <end position="290"/>
    </location>
</feature>
<protein>
    <recommendedName>
        <fullName evidence="11">G-protein coupled receptors family 1 profile domain-containing protein</fullName>
    </recommendedName>
</protein>
<comment type="subcellular location">
    <subcellularLocation>
        <location evidence="1">Cell membrane</location>
        <topology evidence="1">Multi-pass membrane protein</topology>
    </subcellularLocation>
</comment>
<evidence type="ECO:0000256" key="5">
    <source>
        <dbReference type="ARBA" id="ARBA00023040"/>
    </source>
</evidence>
<keyword evidence="7 9" id="KW-0675">Receptor</keyword>
<dbReference type="Proteomes" id="UP000228934">
    <property type="component" value="Unassembled WGS sequence"/>
</dbReference>
<evidence type="ECO:0000256" key="1">
    <source>
        <dbReference type="ARBA" id="ARBA00004651"/>
    </source>
</evidence>
<dbReference type="GO" id="GO:0007187">
    <property type="term" value="P:G protein-coupled receptor signaling pathway, coupled to cyclic nucleotide second messenger"/>
    <property type="evidence" value="ECO:0007669"/>
    <property type="project" value="TreeGrafter"/>
</dbReference>
<keyword evidence="2" id="KW-1003">Cell membrane</keyword>
<dbReference type="PANTHER" id="PTHR24247:SF254">
    <property type="entry name" value="HISTAMINE H3 RECEPTOR"/>
    <property type="match status" value="1"/>
</dbReference>
<keyword evidence="13" id="KW-1185">Reference proteome</keyword>
<evidence type="ECO:0000256" key="6">
    <source>
        <dbReference type="ARBA" id="ARBA00023136"/>
    </source>
</evidence>
<evidence type="ECO:0000256" key="3">
    <source>
        <dbReference type="ARBA" id="ARBA00022692"/>
    </source>
</evidence>
<evidence type="ECO:0000256" key="10">
    <source>
        <dbReference type="SAM" id="Phobius"/>
    </source>
</evidence>
<keyword evidence="3 9" id="KW-0812">Transmembrane</keyword>
<keyword evidence="8 9" id="KW-0807">Transducer</keyword>
<dbReference type="GO" id="GO:0004993">
    <property type="term" value="F:G protein-coupled serotonin receptor activity"/>
    <property type="evidence" value="ECO:0007669"/>
    <property type="project" value="TreeGrafter"/>
</dbReference>
<evidence type="ECO:0000256" key="7">
    <source>
        <dbReference type="ARBA" id="ARBA00023170"/>
    </source>
</evidence>
<evidence type="ECO:0000256" key="2">
    <source>
        <dbReference type="ARBA" id="ARBA00022475"/>
    </source>
</evidence>
<evidence type="ECO:0000259" key="11">
    <source>
        <dbReference type="PROSITE" id="PS50262"/>
    </source>
</evidence>
<dbReference type="AlphaFoldDB" id="A0A2G9RA72"/>
<dbReference type="EMBL" id="KV952986">
    <property type="protein sequence ID" value="PIO24163.1"/>
    <property type="molecule type" value="Genomic_DNA"/>
</dbReference>
<feature type="transmembrane region" description="Helical" evidence="10">
    <location>
        <begin position="115"/>
        <end position="141"/>
    </location>
</feature>
<dbReference type="GO" id="GO:0005886">
    <property type="term" value="C:plasma membrane"/>
    <property type="evidence" value="ECO:0007669"/>
    <property type="project" value="UniProtKB-SubCell"/>
</dbReference>
<keyword evidence="6 10" id="KW-0472">Membrane</keyword>
<feature type="transmembrane region" description="Helical" evidence="10">
    <location>
        <begin position="12"/>
        <end position="33"/>
    </location>
</feature>
<dbReference type="SUPFAM" id="SSF81321">
    <property type="entry name" value="Family A G protein-coupled receptor-like"/>
    <property type="match status" value="1"/>
</dbReference>
<dbReference type="PRINTS" id="PR00237">
    <property type="entry name" value="GPCRRHODOPSN"/>
</dbReference>
<evidence type="ECO:0000256" key="8">
    <source>
        <dbReference type="ARBA" id="ARBA00023224"/>
    </source>
</evidence>
<dbReference type="GO" id="GO:0030425">
    <property type="term" value="C:dendrite"/>
    <property type="evidence" value="ECO:0007669"/>
    <property type="project" value="TreeGrafter"/>
</dbReference>
<evidence type="ECO:0000313" key="12">
    <source>
        <dbReference type="EMBL" id="PIO24163.1"/>
    </source>
</evidence>
<dbReference type="GO" id="GO:0045202">
    <property type="term" value="C:synapse"/>
    <property type="evidence" value="ECO:0007669"/>
    <property type="project" value="TreeGrafter"/>
</dbReference>
<dbReference type="PROSITE" id="PS00237">
    <property type="entry name" value="G_PROTEIN_RECEP_F1_1"/>
    <property type="match status" value="1"/>
</dbReference>
<evidence type="ECO:0000256" key="9">
    <source>
        <dbReference type="RuleBase" id="RU000688"/>
    </source>
</evidence>
<proteinExistence type="inferred from homology"/>
<feature type="transmembrane region" description="Helical" evidence="10">
    <location>
        <begin position="75"/>
        <end position="95"/>
    </location>
</feature>
<dbReference type="InterPro" id="IPR017452">
    <property type="entry name" value="GPCR_Rhodpsn_7TM"/>
</dbReference>